<name>A0A3E2VEF7_CLOIN</name>
<dbReference type="Proteomes" id="UP000260025">
    <property type="component" value="Unassembled WGS sequence"/>
</dbReference>
<evidence type="ECO:0000313" key="2">
    <source>
        <dbReference type="Proteomes" id="UP000260025"/>
    </source>
</evidence>
<evidence type="ECO:0000313" key="1">
    <source>
        <dbReference type="EMBL" id="RGC08971.1"/>
    </source>
</evidence>
<sequence length="718" mass="79739">MKKHGRLLISILLLFLLIILPQDGHITAATIHEVSGSSTIIDSYYSFAPKFTPGVSWAEFYGCRSYDDSALFRNEGAASGRLPTNSHLALLSSNALVRSGTIGVRYNNIGHYNGSAVDLKIMLVDGEIRTATTTTHPDINMPSVAFMDNSIDIYQQSYQSRNFIWQFTFYRRGTNTPISVPFHANFKDIDNTEILGHGYSGIDGVYVMSRGSGGNLSYNSSQVYAPSELSGDDDRQNWATLIGVASSFRLGYTRRLDIDVETWDKGSDYRTFYHWKWSNDSLVKFDTPVPTKRINGSTSASIYNDTAFNYTIDFEVPPEDATTYYTSFKLNDTLASCLQLANGTSSITIRDSAGNDVTSKFDRTISAQSIQLSLRNVGDTSFYGKSYTVTLKCKKKSGHDLSAWFSTSGSGSVRNTASITTDRGTKTSNAVTVGFYFKITTSVTNGTITASTASPLPNTSRTISYSPVDSDHVLESVTIDGKEVDIKKYPKSYTFSGIKEDHTVSVKYKRVYKIETGASGGTITPKVTGIDKGEDRTITYTADKGYYLRRLRVDGKEVDVKRYPTSYTFHDISSDHVIKAEFLPIPELRITKRIYGEEMYPASGDPTFLFHIEGTDFTGERQEYTEVIRFTASDKKASGGIEKTIVRKDIPAGEYEISEIPVSRYRLDSITDVISGKVSGSKVTLDTDGQDAKATFVNRRKSYQDYSDNDLVVNTFHR</sequence>
<protein>
    <submittedName>
        <fullName evidence="1">Isopeptide-forming domain-containing fimbrial protein</fullName>
    </submittedName>
</protein>
<comment type="caution">
    <text evidence="1">The sequence shown here is derived from an EMBL/GenBank/DDBJ whole genome shotgun (WGS) entry which is preliminary data.</text>
</comment>
<dbReference type="EMBL" id="QVEV01000067">
    <property type="protein sequence ID" value="RGC08971.1"/>
    <property type="molecule type" value="Genomic_DNA"/>
</dbReference>
<proteinExistence type="predicted"/>
<gene>
    <name evidence="1" type="ORF">DXA38_21615</name>
</gene>
<accession>A0A3E2VEF7</accession>
<organism evidence="1 2">
    <name type="scientific">Clostridium innocuum</name>
    <dbReference type="NCBI Taxonomy" id="1522"/>
    <lineage>
        <taxon>Bacteria</taxon>
        <taxon>Bacillati</taxon>
        <taxon>Bacillota</taxon>
        <taxon>Clostridia</taxon>
        <taxon>Eubacteriales</taxon>
        <taxon>Clostridiaceae</taxon>
        <taxon>Clostridium</taxon>
    </lineage>
</organism>
<dbReference type="InterPro" id="IPR026466">
    <property type="entry name" value="Fim_isopep_form_D2_dom"/>
</dbReference>
<reference evidence="1 2" key="1">
    <citation type="submission" date="2018-08" db="EMBL/GenBank/DDBJ databases">
        <title>A genome reference for cultivated species of the human gut microbiota.</title>
        <authorList>
            <person name="Zou Y."/>
            <person name="Xue W."/>
            <person name="Luo G."/>
        </authorList>
    </citation>
    <scope>NUCLEOTIDE SEQUENCE [LARGE SCALE GENOMIC DNA]</scope>
    <source>
        <strain evidence="1 2">OF01-2LB</strain>
    </source>
</reference>
<dbReference type="Gene3D" id="2.60.40.740">
    <property type="match status" value="1"/>
</dbReference>
<dbReference type="RefSeq" id="WP_117444964.1">
    <property type="nucleotide sequence ID" value="NZ_CABHJD010000023.1"/>
</dbReference>
<dbReference type="NCBIfam" id="TIGR04226">
    <property type="entry name" value="RrgB_K2N_iso_D2"/>
    <property type="match status" value="1"/>
</dbReference>
<dbReference type="OrthoDB" id="176752at2"/>
<dbReference type="AlphaFoldDB" id="A0A3E2VEF7"/>